<feature type="region of interest" description="Disordered" evidence="1">
    <location>
        <begin position="75"/>
        <end position="96"/>
    </location>
</feature>
<evidence type="ECO:0000313" key="2">
    <source>
        <dbReference type="EMBL" id="KAK5936032.1"/>
    </source>
</evidence>
<keyword evidence="3" id="KW-1185">Reference proteome</keyword>
<evidence type="ECO:0000313" key="3">
    <source>
        <dbReference type="Proteomes" id="UP001331515"/>
    </source>
</evidence>
<accession>A0AAN8ECG9</accession>
<organism evidence="2 3">
    <name type="scientific">Champsocephalus gunnari</name>
    <name type="common">Mackerel icefish</name>
    <dbReference type="NCBI Taxonomy" id="52237"/>
    <lineage>
        <taxon>Eukaryota</taxon>
        <taxon>Metazoa</taxon>
        <taxon>Chordata</taxon>
        <taxon>Craniata</taxon>
        <taxon>Vertebrata</taxon>
        <taxon>Euteleostomi</taxon>
        <taxon>Actinopterygii</taxon>
        <taxon>Neopterygii</taxon>
        <taxon>Teleostei</taxon>
        <taxon>Neoteleostei</taxon>
        <taxon>Acanthomorphata</taxon>
        <taxon>Eupercaria</taxon>
        <taxon>Perciformes</taxon>
        <taxon>Notothenioidei</taxon>
        <taxon>Channichthyidae</taxon>
        <taxon>Champsocephalus</taxon>
    </lineage>
</organism>
<gene>
    <name evidence="2" type="ORF">CgunFtcFv8_021336</name>
</gene>
<proteinExistence type="predicted"/>
<dbReference type="Proteomes" id="UP001331515">
    <property type="component" value="Unassembled WGS sequence"/>
</dbReference>
<name>A0AAN8ECG9_CHAGU</name>
<sequence length="96" mass="10455">MWSRRGGGVRGGREGEFRVNPDTVSTWKAAARGWTARGQPMFSPCSARAPPPAVLAPDSWLHLNNLKLSFSNRLHIPPQKGSGTENQSCPMLEAGR</sequence>
<comment type="caution">
    <text evidence="2">The sequence shown here is derived from an EMBL/GenBank/DDBJ whole genome shotgun (WGS) entry which is preliminary data.</text>
</comment>
<dbReference type="AlphaFoldDB" id="A0AAN8ECG9"/>
<dbReference type="EMBL" id="JAURVH010001513">
    <property type="protein sequence ID" value="KAK5936032.1"/>
    <property type="molecule type" value="Genomic_DNA"/>
</dbReference>
<reference evidence="2 3" key="1">
    <citation type="journal article" date="2023" name="Mol. Biol. Evol.">
        <title>Genomics of Secondarily Temperate Adaptation in the Only Non-Antarctic Icefish.</title>
        <authorList>
            <person name="Rivera-Colon A.G."/>
            <person name="Rayamajhi N."/>
            <person name="Minhas B.F."/>
            <person name="Madrigal G."/>
            <person name="Bilyk K.T."/>
            <person name="Yoon V."/>
            <person name="Hune M."/>
            <person name="Gregory S."/>
            <person name="Cheng C.H.C."/>
            <person name="Catchen J.M."/>
        </authorList>
    </citation>
    <scope>NUCLEOTIDE SEQUENCE [LARGE SCALE GENOMIC DNA]</scope>
    <source>
        <tissue evidence="2">White muscle</tissue>
    </source>
</reference>
<protein>
    <submittedName>
        <fullName evidence="2">Uncharacterized protein</fullName>
    </submittedName>
</protein>
<evidence type="ECO:0000256" key="1">
    <source>
        <dbReference type="SAM" id="MobiDB-lite"/>
    </source>
</evidence>